<keyword evidence="5" id="KW-0511">Multifunctional enzyme</keyword>
<protein>
    <recommendedName>
        <fullName evidence="5">GDP-L-fucose synthase</fullName>
        <ecNumber evidence="5">1.1.1.271</ecNumber>
    </recommendedName>
    <alternativeName>
        <fullName evidence="5">GDP-4-keto-6-deoxy-D-mannose-3,5-epimerase-4-reductase</fullName>
    </alternativeName>
</protein>
<evidence type="ECO:0000256" key="4">
    <source>
        <dbReference type="ARBA" id="ARBA00023235"/>
    </source>
</evidence>
<dbReference type="AlphaFoldDB" id="A0A2S9X0E5"/>
<proteinExistence type="inferred from homology"/>
<dbReference type="Gene3D" id="3.40.50.720">
    <property type="entry name" value="NAD(P)-binding Rossmann-like Domain"/>
    <property type="match status" value="1"/>
</dbReference>
<dbReference type="PANTHER" id="PTHR43238:SF1">
    <property type="entry name" value="GDP-L-FUCOSE SYNTHASE"/>
    <property type="match status" value="1"/>
</dbReference>
<dbReference type="RefSeq" id="WP_106077738.1">
    <property type="nucleotide sequence ID" value="NZ_MTBD01000033.1"/>
</dbReference>
<evidence type="ECO:0000256" key="5">
    <source>
        <dbReference type="HAMAP-Rule" id="MF_00956"/>
    </source>
</evidence>
<feature type="binding site" evidence="5">
    <location>
        <position position="184"/>
    </location>
    <ligand>
        <name>substrate</name>
    </ligand>
</feature>
<keyword evidence="4 5" id="KW-0413">Isomerase</keyword>
<dbReference type="OrthoDB" id="9811425at2"/>
<comment type="similarity">
    <text evidence="1 5">Belongs to the NAD(P)-dependent epimerase/dehydratase family. Fucose synthase subfamily.</text>
</comment>
<feature type="binding site" evidence="5">
    <location>
        <position position="206"/>
    </location>
    <ligand>
        <name>substrate</name>
    </ligand>
</feature>
<evidence type="ECO:0000256" key="2">
    <source>
        <dbReference type="ARBA" id="ARBA00022857"/>
    </source>
</evidence>
<comment type="pathway">
    <text evidence="5">Nucleotide-sugar biosynthesis; GDP-L-fucose biosynthesis via de novo pathway; GDP-L-fucose from GDP-alpha-D-mannose: step 2/2.</text>
</comment>
<dbReference type="GO" id="GO:0016853">
    <property type="term" value="F:isomerase activity"/>
    <property type="evidence" value="ECO:0007669"/>
    <property type="project" value="UniProtKB-KW"/>
</dbReference>
<organism evidence="7 8">
    <name type="scientific">Chromobacterium amazonense</name>
    <dbReference type="NCBI Taxonomy" id="1382803"/>
    <lineage>
        <taxon>Bacteria</taxon>
        <taxon>Pseudomonadati</taxon>
        <taxon>Pseudomonadota</taxon>
        <taxon>Betaproteobacteria</taxon>
        <taxon>Neisseriales</taxon>
        <taxon>Chromobacteriaceae</taxon>
        <taxon>Chromobacterium</taxon>
    </lineage>
</organism>
<dbReference type="InterPro" id="IPR028614">
    <property type="entry name" value="GDP_fucose/colitose_synth"/>
</dbReference>
<feature type="binding site" evidence="5">
    <location>
        <begin position="101"/>
        <end position="104"/>
    </location>
    <ligand>
        <name>NADP(+)</name>
        <dbReference type="ChEBI" id="CHEBI:58349"/>
    </ligand>
</feature>
<name>A0A2S9X0E5_9NEIS</name>
<feature type="binding site" evidence="5">
    <location>
        <begin position="7"/>
        <end position="13"/>
    </location>
    <ligand>
        <name>NADP(+)</name>
        <dbReference type="ChEBI" id="CHEBI:58349"/>
    </ligand>
</feature>
<feature type="binding site" evidence="5">
    <location>
        <position position="176"/>
    </location>
    <ligand>
        <name>NADP(+)</name>
        <dbReference type="ChEBI" id="CHEBI:58349"/>
    </ligand>
</feature>
<feature type="binding site" evidence="5">
    <location>
        <position position="136"/>
    </location>
    <ligand>
        <name>NADP(+)</name>
        <dbReference type="ChEBI" id="CHEBI:58349"/>
    </ligand>
</feature>
<dbReference type="Proteomes" id="UP000239469">
    <property type="component" value="Unassembled WGS sequence"/>
</dbReference>
<dbReference type="CDD" id="cd05239">
    <property type="entry name" value="GDP_FS_SDR_e"/>
    <property type="match status" value="1"/>
</dbReference>
<reference evidence="7 8" key="1">
    <citation type="submission" date="2017-01" db="EMBL/GenBank/DDBJ databases">
        <title>New insights into the genetic diversity of Chromobacterium isolated from tropical freshwater lake.</title>
        <authorList>
            <person name="Santos A.B."/>
            <person name="Nascimento A.M."/>
            <person name="Da Silva P.C."/>
        </authorList>
    </citation>
    <scope>NUCLEOTIDE SEQUENCE [LARGE SCALE GENOMIC DNA]</scope>
    <source>
        <strain evidence="7 8">56AF</strain>
    </source>
</reference>
<feature type="binding site" evidence="5">
    <location>
        <position position="199"/>
    </location>
    <ligand>
        <name>substrate</name>
    </ligand>
</feature>
<comment type="caution">
    <text evidence="5">Lacks conserved residue(s) required for the propagation of feature annotation.</text>
</comment>
<dbReference type="HAMAP" id="MF_00956">
    <property type="entry name" value="GDP_fucose_synth"/>
    <property type="match status" value="1"/>
</dbReference>
<dbReference type="Gene3D" id="3.90.25.10">
    <property type="entry name" value="UDP-galactose 4-epimerase, domain 1"/>
    <property type="match status" value="1"/>
</dbReference>
<dbReference type="GO" id="GO:0070401">
    <property type="term" value="F:NADP+ binding"/>
    <property type="evidence" value="ECO:0007669"/>
    <property type="project" value="UniProtKB-UniRule"/>
</dbReference>
<evidence type="ECO:0000259" key="6">
    <source>
        <dbReference type="Pfam" id="PF01370"/>
    </source>
</evidence>
<feature type="site" description="Important for catalytic activity" evidence="5">
    <location>
        <position position="105"/>
    </location>
</feature>
<gene>
    <name evidence="5" type="primary">fcl</name>
    <name evidence="7" type="ORF">BUE93_18045</name>
</gene>
<dbReference type="Pfam" id="PF01370">
    <property type="entry name" value="Epimerase"/>
    <property type="match status" value="1"/>
</dbReference>
<feature type="domain" description="NAD-dependent epimerase/dehydratase" evidence="6">
    <location>
        <begin position="3"/>
        <end position="235"/>
    </location>
</feature>
<feature type="binding site" evidence="5">
    <location>
        <begin position="160"/>
        <end position="163"/>
    </location>
    <ligand>
        <name>NADP(+)</name>
        <dbReference type="ChEBI" id="CHEBI:58349"/>
    </ligand>
</feature>
<feature type="active site" description="Proton donor/acceptor" evidence="5">
    <location>
        <position position="132"/>
    </location>
</feature>
<dbReference type="GO" id="GO:0050577">
    <property type="term" value="F:GDP-L-fucose synthase activity"/>
    <property type="evidence" value="ECO:0007669"/>
    <property type="project" value="UniProtKB-UniRule"/>
</dbReference>
<dbReference type="UniPathway" id="UPA00128">
    <property type="reaction ID" value="UER00191"/>
</dbReference>
<comment type="function">
    <text evidence="5">Catalyzes the two-step NADP-dependent conversion of GDP-4-dehydro-6-deoxy-D-mannose to GDP-fucose, involving an epimerase and a reductase reaction.</text>
</comment>
<dbReference type="InterPro" id="IPR001509">
    <property type="entry name" value="Epimerase_deHydtase"/>
</dbReference>
<dbReference type="GO" id="GO:0042351">
    <property type="term" value="P:'de novo' GDP-L-fucose biosynthetic process"/>
    <property type="evidence" value="ECO:0007669"/>
    <property type="project" value="UniProtKB-UniRule"/>
</dbReference>
<evidence type="ECO:0000313" key="7">
    <source>
        <dbReference type="EMBL" id="PRP69192.1"/>
    </source>
</evidence>
<dbReference type="EMBL" id="MTBD01000033">
    <property type="protein sequence ID" value="PRP69192.1"/>
    <property type="molecule type" value="Genomic_DNA"/>
</dbReference>
<accession>A0A2S9X0E5</accession>
<dbReference type="SUPFAM" id="SSF51735">
    <property type="entry name" value="NAD(P)-binding Rossmann-fold domains"/>
    <property type="match status" value="1"/>
</dbReference>
<dbReference type="InterPro" id="IPR036291">
    <property type="entry name" value="NAD(P)-bd_dom_sf"/>
</dbReference>
<comment type="catalytic activity">
    <reaction evidence="5">
        <text>GDP-beta-L-fucose + NADP(+) = GDP-4-dehydro-alpha-D-rhamnose + NADPH + H(+)</text>
        <dbReference type="Rhea" id="RHEA:18885"/>
        <dbReference type="ChEBI" id="CHEBI:15378"/>
        <dbReference type="ChEBI" id="CHEBI:57273"/>
        <dbReference type="ChEBI" id="CHEBI:57783"/>
        <dbReference type="ChEBI" id="CHEBI:57964"/>
        <dbReference type="ChEBI" id="CHEBI:58349"/>
        <dbReference type="EC" id="1.1.1.271"/>
    </reaction>
</comment>
<sequence>MRILLTGASGMLGRNLLGHPSAGKFHWLTPSHTELDLSDFTATLRYIDKVKPDCIIHAAGKVGGIQANIREPVNFLIDNLDMGRNILQAAYSVGIANLINIGSSCMYPRGCQTALKESDVLSGELEPTNEGYALAKITVAKLAEYICRESPGFNYKTVIPCNLYGKYDKFDPKWSHLIPAIIHKLHQAKIAGHSEVEIWGSGEARREFLFAEDLASALLKAIDDIEAIPSYMNIGLGHDYSVNEYYQAAAAVIEYHGTFTHDLSKPVGMDRKLTDTSLAKEWGWKPQTSLADGLMKTYQHYLQIQKESH</sequence>
<feature type="site" description="Important for catalytic activity" evidence="5">
    <location>
        <position position="103"/>
    </location>
</feature>
<evidence type="ECO:0000256" key="1">
    <source>
        <dbReference type="ARBA" id="ARBA00005959"/>
    </source>
</evidence>
<evidence type="ECO:0000313" key="8">
    <source>
        <dbReference type="Proteomes" id="UP000239469"/>
    </source>
</evidence>
<keyword evidence="3 5" id="KW-0560">Oxidoreductase</keyword>
<evidence type="ECO:0000256" key="3">
    <source>
        <dbReference type="ARBA" id="ARBA00023002"/>
    </source>
</evidence>
<dbReference type="PANTHER" id="PTHR43238">
    <property type="entry name" value="GDP-L-FUCOSE SYNTHASE"/>
    <property type="match status" value="1"/>
</dbReference>
<dbReference type="EC" id="1.1.1.271" evidence="5"/>
<keyword evidence="2 5" id="KW-0521">NADP</keyword>
<comment type="caution">
    <text evidence="7">The sequence shown here is derived from an EMBL/GenBank/DDBJ whole genome shotgun (WGS) entry which is preliminary data.</text>
</comment>